<dbReference type="PROSITE" id="PS00041">
    <property type="entry name" value="HTH_ARAC_FAMILY_1"/>
    <property type="match status" value="1"/>
</dbReference>
<evidence type="ECO:0000256" key="1">
    <source>
        <dbReference type="ARBA" id="ARBA00000085"/>
    </source>
</evidence>
<dbReference type="SUPFAM" id="SSF55874">
    <property type="entry name" value="ATPase domain of HSP90 chaperone/DNA topoisomerase II/histidine kinase"/>
    <property type="match status" value="1"/>
</dbReference>
<dbReference type="GO" id="GO:0003700">
    <property type="term" value="F:DNA-binding transcription factor activity"/>
    <property type="evidence" value="ECO:0007669"/>
    <property type="project" value="InterPro"/>
</dbReference>
<feature type="domain" description="Histidine kinase" evidence="11">
    <location>
        <begin position="856"/>
        <end position="1108"/>
    </location>
</feature>
<keyword evidence="9" id="KW-0812">Transmembrane</keyword>
<evidence type="ECO:0000256" key="9">
    <source>
        <dbReference type="SAM" id="Phobius"/>
    </source>
</evidence>
<feature type="transmembrane region" description="Helical" evidence="9">
    <location>
        <begin position="802"/>
        <end position="823"/>
    </location>
</feature>
<keyword evidence="5" id="KW-0238">DNA-binding</keyword>
<dbReference type="InterPro" id="IPR036097">
    <property type="entry name" value="HisK_dim/P_sf"/>
</dbReference>
<evidence type="ECO:0000259" key="11">
    <source>
        <dbReference type="PROSITE" id="PS50109"/>
    </source>
</evidence>
<dbReference type="InterPro" id="IPR011123">
    <property type="entry name" value="Y_Y_Y"/>
</dbReference>
<dbReference type="CDD" id="cd17574">
    <property type="entry name" value="REC_OmpR"/>
    <property type="match status" value="1"/>
</dbReference>
<dbReference type="FunFam" id="1.10.287.130:FF:000045">
    <property type="entry name" value="Two-component system sensor histidine kinase/response regulator"/>
    <property type="match status" value="1"/>
</dbReference>
<dbReference type="InterPro" id="IPR018062">
    <property type="entry name" value="HTH_AraC-typ_CS"/>
</dbReference>
<accession>A0A4V1MA36</accession>
<organism evidence="13 14">
    <name type="scientific">Filimonas effusa</name>
    <dbReference type="NCBI Taxonomy" id="2508721"/>
    <lineage>
        <taxon>Bacteria</taxon>
        <taxon>Pseudomonadati</taxon>
        <taxon>Bacteroidota</taxon>
        <taxon>Chitinophagia</taxon>
        <taxon>Chitinophagales</taxon>
        <taxon>Chitinophagaceae</taxon>
        <taxon>Filimonas</taxon>
    </lineage>
</organism>
<keyword evidence="9" id="KW-1133">Transmembrane helix</keyword>
<keyword evidence="3 7" id="KW-0597">Phosphoprotein</keyword>
<dbReference type="Gene3D" id="2.60.40.10">
    <property type="entry name" value="Immunoglobulins"/>
    <property type="match status" value="1"/>
</dbReference>
<keyword evidence="9" id="KW-0472">Membrane</keyword>
<evidence type="ECO:0000259" key="10">
    <source>
        <dbReference type="PROSITE" id="PS01124"/>
    </source>
</evidence>
<dbReference type="Gene3D" id="1.10.10.60">
    <property type="entry name" value="Homeodomain-like"/>
    <property type="match status" value="1"/>
</dbReference>
<dbReference type="SUPFAM" id="SSF101898">
    <property type="entry name" value="NHL repeat"/>
    <property type="match status" value="1"/>
</dbReference>
<dbReference type="InterPro" id="IPR004358">
    <property type="entry name" value="Sig_transdc_His_kin-like_C"/>
</dbReference>
<dbReference type="Gene3D" id="3.40.50.2300">
    <property type="match status" value="1"/>
</dbReference>
<dbReference type="InterPro" id="IPR015943">
    <property type="entry name" value="WD40/YVTN_repeat-like_dom_sf"/>
</dbReference>
<evidence type="ECO:0000256" key="8">
    <source>
        <dbReference type="SAM" id="MobiDB-lite"/>
    </source>
</evidence>
<dbReference type="InterPro" id="IPR003594">
    <property type="entry name" value="HATPase_dom"/>
</dbReference>
<gene>
    <name evidence="13" type="ORF">ESB13_17180</name>
</gene>
<dbReference type="SMART" id="SM00342">
    <property type="entry name" value="HTH_ARAC"/>
    <property type="match status" value="1"/>
</dbReference>
<proteinExistence type="predicted"/>
<keyword evidence="4" id="KW-0805">Transcription regulation</keyword>
<evidence type="ECO:0000256" key="5">
    <source>
        <dbReference type="ARBA" id="ARBA00023125"/>
    </source>
</evidence>
<sequence>MSLLSKTISWLALSFILSHNLKAQQEKYQFARINNQQGLSHNQVNAIIKDVQGFIWIGTMSGLNRFDGYNFKTFHQNPNDNTSLSDNFIVNLFNAPGNTLWIHTASGASLFNPASNRFSRNTNTLLQQWNLPVDTVRNIIKDQKETYWFLYRSGLYSYPGNRKLRIPGIAAFTFDTQQNLWLVYQNGRIESRDRNNLKLLFRSDTLTHLSSAAANWLLFADSQNDLWLAAGAGPRGAWCFSPASRNLLHFNKEAKQHKLTADIVVGFTQDNNGAVWISTDHGGVTLVNKKDFSVQWLLNDPNDDKTLSQNSISAVYKDPAGIIWLGTYKKGACFYNESLFKFPVVKNRPADPHSLPYEDVNRFAEDTKGNWWIGTNGGGLIYYNRKQGSFKQYKHNPTDNNSLCNDVVVSLCIDHNQKLWIGTFFGGLDCFDGKTFTHYRHNPANPNSIADNNIWELYEDKNKNLWIGTLSSGVDQLDSSRRNFIHFPPGKKNGLADTYIAAILQDKQQNLWFGTAKGIDVLNTTTGNFTHYQHEPGHTISLANNLVLDLRQDSRGLIWAATREGLSIFDPSVNKFIATLRKEDGLPDNVVLTILEDNQQQVWISTPSGIGNISVYKNKNGAYQFRHRNFDELNNLQAHEFNENAALKTAAGELVFGGPAGFNIFDPAQVRLAKSQAPIALTDFLVFNKSVQAGDTLNGRVLLTKTISATDTIRLRYKEKDFAIEFAELGFAQSAKDEYAYKLEGFNKEWVVTNGSQRRASYTNLDAGTYRFKVKAADGNGGWNEKETALTIIISPAFWNTWIAFLLYALFILLVLMAARRIIVARTRLKFRIEQQQKEAQHLHAIDMMKIRFFTNISHEFRTPLSLILAPLDKVINAAEGEKKKQLELIRRNAKRLLGLVNQLLDFRKLETQEFKFIPAEADIISFTKEVVTSFSDIAEKKDITLSFSSEIPGFPTRFDKDKLEKVLFNLLSNAFKFTPQQGQVSVDITAAATSSMVPSSSGVIQGNMPVEMPGPGNAPVAAGLQPASVTTLRISVRDSGIGIAPEEQDRIFERFFQVDTADAVINQGSGIGLAITREFVKLHNGTITVTSEVNKGSCFTIALPLPMIENNALKSPENNSLLLPAITSREYAPGTKQAETNPPETGQPELLYPESENPEPEEPLIGKTSRKNKLLLVEDNEDFRFYLKDNLGVYFTIIEAANGKEGWQQVQSQHPDLVVTDIMMPLMNGLELARKVRNDPRTSHIPVVLLTAMATEEQQLAGFETGANDYITKPFNFEILLSRLRNLLAQRKQIRREFRKKLEINPAEIAVTPVDEQFMKQALAVVEQNIGNTNFSVEELSRSLHISRVALYKKLLSLTGKTPIEFIRIMRLKRAALLLSKAQLTVAEVAYEVGFNDPKNFARYFKEEYGVLPSKYKAG</sequence>
<dbReference type="FunFam" id="2.60.40.10:FF:000791">
    <property type="entry name" value="Two-component system sensor histidine kinase/response regulator"/>
    <property type="match status" value="1"/>
</dbReference>
<dbReference type="SUPFAM" id="SSF52172">
    <property type="entry name" value="CheY-like"/>
    <property type="match status" value="1"/>
</dbReference>
<dbReference type="Pfam" id="PF00512">
    <property type="entry name" value="HisKA"/>
    <property type="match status" value="1"/>
</dbReference>
<evidence type="ECO:0000313" key="13">
    <source>
        <dbReference type="EMBL" id="RXK83804.1"/>
    </source>
</evidence>
<dbReference type="GO" id="GO:0000155">
    <property type="term" value="F:phosphorelay sensor kinase activity"/>
    <property type="evidence" value="ECO:0007669"/>
    <property type="project" value="InterPro"/>
</dbReference>
<dbReference type="InterPro" id="IPR005467">
    <property type="entry name" value="His_kinase_dom"/>
</dbReference>
<name>A0A4V1MA36_9BACT</name>
<dbReference type="InterPro" id="IPR011006">
    <property type="entry name" value="CheY-like_superfamily"/>
</dbReference>
<evidence type="ECO:0000256" key="6">
    <source>
        <dbReference type="ARBA" id="ARBA00023163"/>
    </source>
</evidence>
<evidence type="ECO:0000313" key="14">
    <source>
        <dbReference type="Proteomes" id="UP000290545"/>
    </source>
</evidence>
<dbReference type="InterPro" id="IPR036890">
    <property type="entry name" value="HATPase_C_sf"/>
</dbReference>
<dbReference type="EMBL" id="SDHZ01000002">
    <property type="protein sequence ID" value="RXK83804.1"/>
    <property type="molecule type" value="Genomic_DNA"/>
</dbReference>
<dbReference type="SMART" id="SM00388">
    <property type="entry name" value="HisKA"/>
    <property type="match status" value="1"/>
</dbReference>
<keyword evidence="14" id="KW-1185">Reference proteome</keyword>
<dbReference type="PROSITE" id="PS01124">
    <property type="entry name" value="HTH_ARAC_FAMILY_2"/>
    <property type="match status" value="1"/>
</dbReference>
<dbReference type="CDD" id="cd00082">
    <property type="entry name" value="HisKA"/>
    <property type="match status" value="1"/>
</dbReference>
<protein>
    <recommendedName>
        <fullName evidence="2">histidine kinase</fullName>
        <ecNumber evidence="2">2.7.13.3</ecNumber>
    </recommendedName>
</protein>
<dbReference type="InterPro" id="IPR011110">
    <property type="entry name" value="Reg_prop"/>
</dbReference>
<dbReference type="SUPFAM" id="SSF47384">
    <property type="entry name" value="Homodimeric domain of signal transducing histidine kinase"/>
    <property type="match status" value="1"/>
</dbReference>
<feature type="domain" description="Response regulatory" evidence="12">
    <location>
        <begin position="1174"/>
        <end position="1289"/>
    </location>
</feature>
<reference evidence="13 14" key="1">
    <citation type="submission" date="2019-01" db="EMBL/GenBank/DDBJ databases">
        <title>Filimonas sp. strain TTM-71.</title>
        <authorList>
            <person name="Chen W.-M."/>
        </authorList>
    </citation>
    <scope>NUCLEOTIDE SEQUENCE [LARGE SCALE GENOMIC DNA]</scope>
    <source>
        <strain evidence="13 14">TTM-71</strain>
    </source>
</reference>
<dbReference type="InterPro" id="IPR018060">
    <property type="entry name" value="HTH_AraC"/>
</dbReference>
<dbReference type="SUPFAM" id="SSF46689">
    <property type="entry name" value="Homeodomain-like"/>
    <property type="match status" value="1"/>
</dbReference>
<dbReference type="SMART" id="SM00387">
    <property type="entry name" value="HATPase_c"/>
    <property type="match status" value="1"/>
</dbReference>
<dbReference type="PRINTS" id="PR00344">
    <property type="entry name" value="BCTRLSENSOR"/>
</dbReference>
<dbReference type="InterPro" id="IPR003661">
    <property type="entry name" value="HisK_dim/P_dom"/>
</dbReference>
<dbReference type="InterPro" id="IPR013783">
    <property type="entry name" value="Ig-like_fold"/>
</dbReference>
<dbReference type="PANTHER" id="PTHR43547">
    <property type="entry name" value="TWO-COMPONENT HISTIDINE KINASE"/>
    <property type="match status" value="1"/>
</dbReference>
<dbReference type="SMART" id="SM00448">
    <property type="entry name" value="REC"/>
    <property type="match status" value="1"/>
</dbReference>
<dbReference type="CDD" id="cd16922">
    <property type="entry name" value="HATPase_EvgS-ArcB-TorS-like"/>
    <property type="match status" value="1"/>
</dbReference>
<evidence type="ECO:0000256" key="7">
    <source>
        <dbReference type="PROSITE-ProRule" id="PRU00169"/>
    </source>
</evidence>
<dbReference type="Pfam" id="PF07495">
    <property type="entry name" value="Y_Y_Y"/>
    <property type="match status" value="1"/>
</dbReference>
<comment type="caution">
    <text evidence="13">The sequence shown here is derived from an EMBL/GenBank/DDBJ whole genome shotgun (WGS) entry which is preliminary data.</text>
</comment>
<dbReference type="SUPFAM" id="SSF63829">
    <property type="entry name" value="Calcium-dependent phosphotriesterase"/>
    <property type="match status" value="1"/>
</dbReference>
<dbReference type="OrthoDB" id="1489484at2"/>
<dbReference type="PROSITE" id="PS50110">
    <property type="entry name" value="RESPONSE_REGULATORY"/>
    <property type="match status" value="1"/>
</dbReference>
<keyword evidence="6" id="KW-0804">Transcription</keyword>
<dbReference type="Pfam" id="PF02518">
    <property type="entry name" value="HATPase_c"/>
    <property type="match status" value="1"/>
</dbReference>
<feature type="region of interest" description="Disordered" evidence="8">
    <location>
        <begin position="1134"/>
        <end position="1166"/>
    </location>
</feature>
<dbReference type="Gene3D" id="1.10.287.130">
    <property type="match status" value="1"/>
</dbReference>
<dbReference type="InterPro" id="IPR009057">
    <property type="entry name" value="Homeodomain-like_sf"/>
</dbReference>
<evidence type="ECO:0000256" key="2">
    <source>
        <dbReference type="ARBA" id="ARBA00012438"/>
    </source>
</evidence>
<dbReference type="RefSeq" id="WP_129004856.1">
    <property type="nucleotide sequence ID" value="NZ_SDHZ01000002.1"/>
</dbReference>
<dbReference type="Gene3D" id="3.30.565.10">
    <property type="entry name" value="Histidine kinase-like ATPase, C-terminal domain"/>
    <property type="match status" value="1"/>
</dbReference>
<evidence type="ECO:0000256" key="3">
    <source>
        <dbReference type="ARBA" id="ARBA00022553"/>
    </source>
</evidence>
<evidence type="ECO:0000259" key="12">
    <source>
        <dbReference type="PROSITE" id="PS50110"/>
    </source>
</evidence>
<feature type="modified residue" description="4-aspartylphosphate" evidence="7">
    <location>
        <position position="1222"/>
    </location>
</feature>
<dbReference type="Pfam" id="PF12833">
    <property type="entry name" value="HTH_18"/>
    <property type="match status" value="1"/>
</dbReference>
<dbReference type="EC" id="2.7.13.3" evidence="2"/>
<dbReference type="Pfam" id="PF00072">
    <property type="entry name" value="Response_reg"/>
    <property type="match status" value="1"/>
</dbReference>
<feature type="domain" description="HTH araC/xylS-type" evidence="10">
    <location>
        <begin position="1321"/>
        <end position="1420"/>
    </location>
</feature>
<dbReference type="Gene3D" id="2.130.10.10">
    <property type="entry name" value="YVTN repeat-like/Quinoprotein amine dehydrogenase"/>
    <property type="match status" value="2"/>
</dbReference>
<dbReference type="InterPro" id="IPR001789">
    <property type="entry name" value="Sig_transdc_resp-reg_receiver"/>
</dbReference>
<evidence type="ECO:0000256" key="4">
    <source>
        <dbReference type="ARBA" id="ARBA00023015"/>
    </source>
</evidence>
<dbReference type="GO" id="GO:0043565">
    <property type="term" value="F:sequence-specific DNA binding"/>
    <property type="evidence" value="ECO:0007669"/>
    <property type="project" value="InterPro"/>
</dbReference>
<dbReference type="PROSITE" id="PS50109">
    <property type="entry name" value="HIS_KIN"/>
    <property type="match status" value="1"/>
</dbReference>
<comment type="catalytic activity">
    <reaction evidence="1">
        <text>ATP + protein L-histidine = ADP + protein N-phospho-L-histidine.</text>
        <dbReference type="EC" id="2.7.13.3"/>
    </reaction>
</comment>
<dbReference type="Proteomes" id="UP000290545">
    <property type="component" value="Unassembled WGS sequence"/>
</dbReference>
<dbReference type="Pfam" id="PF07494">
    <property type="entry name" value="Reg_prop"/>
    <property type="match status" value="7"/>
</dbReference>
<dbReference type="PANTHER" id="PTHR43547:SF2">
    <property type="entry name" value="HYBRID SIGNAL TRANSDUCTION HISTIDINE KINASE C"/>
    <property type="match status" value="1"/>
</dbReference>